<keyword evidence="2" id="KW-1133">Transmembrane helix</keyword>
<dbReference type="Proteomes" id="UP000199347">
    <property type="component" value="Unassembled WGS sequence"/>
</dbReference>
<feature type="domain" description="EAL" evidence="3">
    <location>
        <begin position="475"/>
        <end position="725"/>
    </location>
</feature>
<gene>
    <name evidence="5" type="ORF">SAMN03080610_02276</name>
</gene>
<dbReference type="InterPro" id="IPR000160">
    <property type="entry name" value="GGDEF_dom"/>
</dbReference>
<keyword evidence="2" id="KW-0472">Membrane</keyword>
<evidence type="ECO:0000313" key="6">
    <source>
        <dbReference type="Proteomes" id="UP000199347"/>
    </source>
</evidence>
<feature type="transmembrane region" description="Helical" evidence="2">
    <location>
        <begin position="90"/>
        <end position="113"/>
    </location>
</feature>
<keyword evidence="6" id="KW-1185">Reference proteome</keyword>
<dbReference type="SMART" id="SM00052">
    <property type="entry name" value="EAL"/>
    <property type="match status" value="1"/>
</dbReference>
<dbReference type="InterPro" id="IPR035919">
    <property type="entry name" value="EAL_sf"/>
</dbReference>
<sequence>MRKIAASFADMFRGKATKDGRSAAAPQSLEETSVRETAPATTPQVIEAGREAIRKASPAKEKKVKAAKRQKTVARAPYSRRGSIAGDQTIAVFVTFVGLITAALTAGVVYFSADELYSKYVRSEAVERATFAAGRLQETGLQDKEGSFSAEENVALKTILAMPDVFRIEVFNRAGDRVRELSDAAGGTEIAPIGRDEARAFVETGKGALSWQDRHAEGSAGPSYYSRTLVPIEDADGNSEGAIAVYLDHSADEAGFWQWLTGILGTILVLALVAFTIPAVSLLLRTRQKREVYEELTYVSGHDTLTGLSNRDEFLRTLEVEIRRQSEEGHHLALHYIDIDRFKEINDTHGHAAGDEFLKQVAERLRDVVEKPQYLARLGGDEFAIIQLEAGGTKYAEIHARRIGSALNGVYKVGDGENNEVVASASIGIAVSPEHGENANELLKNADLALNKVKAGGRNDISVFTTELTTSMQGRLEMQAILRKAFREKWFVLYFQPQYDLVTRRLTGFEALLRLKHPERGVVSPTEFIPVAEETGLIEPIGEWILKESCRAASLWPEHLTLAVNLSPAQFKKGNLPRLIAKTLKQTGLKADRLEVEITEGLLLETSNRVLSQLREIKKMGAALIMDDFGTGYSSLSYLWRFSFDGIKIDRSFVHGVGVGGQVEKLLRSIIRLGISLDLKVTAEGVESAQQAHFLVANDCRNVQGFLFGWPVPKDEVATVIAKDIRVGTRAAQKRHDATKLEAQAPGDEASSEQAPEERGRKRRNAA</sequence>
<protein>
    <submittedName>
        <fullName evidence="5">Diguanylate cyclase (GGDEF) domain-containing protein</fullName>
    </submittedName>
</protein>
<evidence type="ECO:0000256" key="2">
    <source>
        <dbReference type="SAM" id="Phobius"/>
    </source>
</evidence>
<dbReference type="SMART" id="SM00267">
    <property type="entry name" value="GGDEF"/>
    <property type="match status" value="1"/>
</dbReference>
<dbReference type="STRING" id="1120955.SAMN03080610_02276"/>
<dbReference type="SUPFAM" id="SSF141868">
    <property type="entry name" value="EAL domain-like"/>
    <property type="match status" value="1"/>
</dbReference>
<dbReference type="NCBIfam" id="TIGR00254">
    <property type="entry name" value="GGDEF"/>
    <property type="match status" value="1"/>
</dbReference>
<evidence type="ECO:0000256" key="1">
    <source>
        <dbReference type="SAM" id="MobiDB-lite"/>
    </source>
</evidence>
<dbReference type="CDD" id="cd01949">
    <property type="entry name" value="GGDEF"/>
    <property type="match status" value="1"/>
</dbReference>
<feature type="region of interest" description="Disordered" evidence="1">
    <location>
        <begin position="729"/>
        <end position="767"/>
    </location>
</feature>
<dbReference type="InterPro" id="IPR043128">
    <property type="entry name" value="Rev_trsase/Diguanyl_cyclase"/>
</dbReference>
<dbReference type="PANTHER" id="PTHR44757">
    <property type="entry name" value="DIGUANYLATE CYCLASE DGCP"/>
    <property type="match status" value="1"/>
</dbReference>
<accession>A0A1G5NMA3</accession>
<dbReference type="AlphaFoldDB" id="A0A1G5NMA3"/>
<feature type="region of interest" description="Disordered" evidence="1">
    <location>
        <begin position="16"/>
        <end position="42"/>
    </location>
</feature>
<dbReference type="OrthoDB" id="9814202at2"/>
<feature type="domain" description="GGDEF" evidence="4">
    <location>
        <begin position="330"/>
        <end position="466"/>
    </location>
</feature>
<dbReference type="InterPro" id="IPR052155">
    <property type="entry name" value="Biofilm_reg_signaling"/>
</dbReference>
<evidence type="ECO:0000313" key="5">
    <source>
        <dbReference type="EMBL" id="SCZ37899.1"/>
    </source>
</evidence>
<dbReference type="Gene3D" id="3.20.20.450">
    <property type="entry name" value="EAL domain"/>
    <property type="match status" value="1"/>
</dbReference>
<reference evidence="5 6" key="1">
    <citation type="submission" date="2016-10" db="EMBL/GenBank/DDBJ databases">
        <authorList>
            <person name="de Groot N.N."/>
        </authorList>
    </citation>
    <scope>NUCLEOTIDE SEQUENCE [LARGE SCALE GENOMIC DNA]</scope>
    <source>
        <strain evidence="5 6">DSM 2698</strain>
    </source>
</reference>
<organism evidence="5 6">
    <name type="scientific">Afifella marina DSM 2698</name>
    <dbReference type="NCBI Taxonomy" id="1120955"/>
    <lineage>
        <taxon>Bacteria</taxon>
        <taxon>Pseudomonadati</taxon>
        <taxon>Pseudomonadota</taxon>
        <taxon>Alphaproteobacteria</taxon>
        <taxon>Hyphomicrobiales</taxon>
        <taxon>Afifellaceae</taxon>
        <taxon>Afifella</taxon>
    </lineage>
</organism>
<name>A0A1G5NMA3_AFIMA</name>
<dbReference type="PROSITE" id="PS50887">
    <property type="entry name" value="GGDEF"/>
    <property type="match status" value="1"/>
</dbReference>
<dbReference type="InterPro" id="IPR029787">
    <property type="entry name" value="Nucleotide_cyclase"/>
</dbReference>
<dbReference type="Gene3D" id="3.30.70.270">
    <property type="match status" value="1"/>
</dbReference>
<evidence type="ECO:0000259" key="3">
    <source>
        <dbReference type="PROSITE" id="PS50883"/>
    </source>
</evidence>
<proteinExistence type="predicted"/>
<keyword evidence="2" id="KW-0812">Transmembrane</keyword>
<feature type="transmembrane region" description="Helical" evidence="2">
    <location>
        <begin position="256"/>
        <end position="284"/>
    </location>
</feature>
<dbReference type="PANTHER" id="PTHR44757:SF2">
    <property type="entry name" value="BIOFILM ARCHITECTURE MAINTENANCE PROTEIN MBAA"/>
    <property type="match status" value="1"/>
</dbReference>
<dbReference type="PROSITE" id="PS50883">
    <property type="entry name" value="EAL"/>
    <property type="match status" value="1"/>
</dbReference>
<dbReference type="Pfam" id="PF00990">
    <property type="entry name" value="GGDEF"/>
    <property type="match status" value="1"/>
</dbReference>
<dbReference type="Pfam" id="PF00563">
    <property type="entry name" value="EAL"/>
    <property type="match status" value="1"/>
</dbReference>
<evidence type="ECO:0000259" key="4">
    <source>
        <dbReference type="PROSITE" id="PS50887"/>
    </source>
</evidence>
<dbReference type="RefSeq" id="WP_092812720.1">
    <property type="nucleotide sequence ID" value="NZ_NRSE01000004.1"/>
</dbReference>
<dbReference type="CDD" id="cd01948">
    <property type="entry name" value="EAL"/>
    <property type="match status" value="1"/>
</dbReference>
<dbReference type="InterPro" id="IPR001633">
    <property type="entry name" value="EAL_dom"/>
</dbReference>
<dbReference type="EMBL" id="FMVW01000004">
    <property type="protein sequence ID" value="SCZ37899.1"/>
    <property type="molecule type" value="Genomic_DNA"/>
</dbReference>
<dbReference type="SUPFAM" id="SSF55073">
    <property type="entry name" value="Nucleotide cyclase"/>
    <property type="match status" value="1"/>
</dbReference>